<dbReference type="STRING" id="35608.A0A2U1L8Y4"/>
<sequence>MRDYNKLYYQRSREKKIAETNANMDAHTPVGATQYLSGLTRENTIDDRHGSTILLPLIDQDYSQTMDGTTVGVDTTIQKRKQYDKSRYQRLKEKKMADANANMEPHAMEAMTQNLSDFTRETNIDDPYDFVYDGLPKEHRALKGQPPCVKYGAKKIQYEFPTFCCMNGKTTLKALEIPPELYNLFTSQCELGKMFRKNIQSELEHRLQWPNLDKDIIKILSCVLAPNPYVQTFRTLGINELVDDDDDVHEDEEESELEHRLQWPNLDKDIVKILSCVLAPNPYVQTFRTLGNLGPLDKYRVELNASIKVDQRLYNRPTTSENEPECIIWPNKHGHKVPFSAGGVWADLRGEGVGVPWYGLGWLIWFSQCIPRHSFILWFAIGECTVSSLKTRLGFRNTKQSSFIGLDAYEDVGQAGAYFRFMESSHPMPSNYGF</sequence>
<organism evidence="1 2">
    <name type="scientific">Artemisia annua</name>
    <name type="common">Sweet wormwood</name>
    <dbReference type="NCBI Taxonomy" id="35608"/>
    <lineage>
        <taxon>Eukaryota</taxon>
        <taxon>Viridiplantae</taxon>
        <taxon>Streptophyta</taxon>
        <taxon>Embryophyta</taxon>
        <taxon>Tracheophyta</taxon>
        <taxon>Spermatophyta</taxon>
        <taxon>Magnoliopsida</taxon>
        <taxon>eudicotyledons</taxon>
        <taxon>Gunneridae</taxon>
        <taxon>Pentapetalae</taxon>
        <taxon>asterids</taxon>
        <taxon>campanulids</taxon>
        <taxon>Asterales</taxon>
        <taxon>Asteraceae</taxon>
        <taxon>Asteroideae</taxon>
        <taxon>Anthemideae</taxon>
        <taxon>Artemisiinae</taxon>
        <taxon>Artemisia</taxon>
    </lineage>
</organism>
<proteinExistence type="predicted"/>
<dbReference type="Proteomes" id="UP000245207">
    <property type="component" value="Unassembled WGS sequence"/>
</dbReference>
<name>A0A2U1L8Y4_ARTAN</name>
<dbReference type="AlphaFoldDB" id="A0A2U1L8Y4"/>
<keyword evidence="2" id="KW-1185">Reference proteome</keyword>
<dbReference type="OrthoDB" id="1930928at2759"/>
<accession>A0A2U1L8Y4</accession>
<protein>
    <submittedName>
        <fullName evidence="1">Uncharacterized protein</fullName>
    </submittedName>
</protein>
<evidence type="ECO:0000313" key="2">
    <source>
        <dbReference type="Proteomes" id="UP000245207"/>
    </source>
</evidence>
<reference evidence="1 2" key="1">
    <citation type="journal article" date="2018" name="Mol. Plant">
        <title>The genome of Artemisia annua provides insight into the evolution of Asteraceae family and artemisinin biosynthesis.</title>
        <authorList>
            <person name="Shen Q."/>
            <person name="Zhang L."/>
            <person name="Liao Z."/>
            <person name="Wang S."/>
            <person name="Yan T."/>
            <person name="Shi P."/>
            <person name="Liu M."/>
            <person name="Fu X."/>
            <person name="Pan Q."/>
            <person name="Wang Y."/>
            <person name="Lv Z."/>
            <person name="Lu X."/>
            <person name="Zhang F."/>
            <person name="Jiang W."/>
            <person name="Ma Y."/>
            <person name="Chen M."/>
            <person name="Hao X."/>
            <person name="Li L."/>
            <person name="Tang Y."/>
            <person name="Lv G."/>
            <person name="Zhou Y."/>
            <person name="Sun X."/>
            <person name="Brodelius P.E."/>
            <person name="Rose J.K.C."/>
            <person name="Tang K."/>
        </authorList>
    </citation>
    <scope>NUCLEOTIDE SEQUENCE [LARGE SCALE GENOMIC DNA]</scope>
    <source>
        <strain evidence="2">cv. Huhao1</strain>
        <tissue evidence="1">Leaf</tissue>
    </source>
</reference>
<comment type="caution">
    <text evidence="1">The sequence shown here is derived from an EMBL/GenBank/DDBJ whole genome shotgun (WGS) entry which is preliminary data.</text>
</comment>
<dbReference type="EMBL" id="PKPP01010761">
    <property type="protein sequence ID" value="PWA45452.1"/>
    <property type="molecule type" value="Genomic_DNA"/>
</dbReference>
<gene>
    <name evidence="1" type="ORF">CTI12_AA471680</name>
</gene>
<evidence type="ECO:0000313" key="1">
    <source>
        <dbReference type="EMBL" id="PWA45452.1"/>
    </source>
</evidence>